<dbReference type="AlphaFoldDB" id="A0A8R1U055"/>
<accession>A0A8R1U055</accession>
<dbReference type="OMA" id="CCKLPPE"/>
<protein>
    <submittedName>
        <fullName evidence="2">Uncharacterized protein</fullName>
    </submittedName>
</protein>
<dbReference type="Proteomes" id="UP000024404">
    <property type="component" value="Unassembled WGS sequence"/>
</dbReference>
<organism evidence="2 3">
    <name type="scientific">Onchocerca volvulus</name>
    <dbReference type="NCBI Taxonomy" id="6282"/>
    <lineage>
        <taxon>Eukaryota</taxon>
        <taxon>Metazoa</taxon>
        <taxon>Ecdysozoa</taxon>
        <taxon>Nematoda</taxon>
        <taxon>Chromadorea</taxon>
        <taxon>Rhabditida</taxon>
        <taxon>Spirurina</taxon>
        <taxon>Spiruromorpha</taxon>
        <taxon>Filarioidea</taxon>
        <taxon>Onchocercidae</taxon>
        <taxon>Onchocerca</taxon>
    </lineage>
</organism>
<evidence type="ECO:0000313" key="2">
    <source>
        <dbReference type="EnsemblMetazoa" id="OVOC9156.1"/>
    </source>
</evidence>
<feature type="signal peptide" evidence="1">
    <location>
        <begin position="1"/>
        <end position="23"/>
    </location>
</feature>
<name>A0A8R1U055_ONCVO</name>
<evidence type="ECO:0000256" key="1">
    <source>
        <dbReference type="SAM" id="SignalP"/>
    </source>
</evidence>
<dbReference type="EnsemblMetazoa" id="OVOC9156.1">
    <property type="protein sequence ID" value="OVOC9156.1"/>
    <property type="gene ID" value="WBGene00245965"/>
</dbReference>
<evidence type="ECO:0000313" key="3">
    <source>
        <dbReference type="Proteomes" id="UP000024404"/>
    </source>
</evidence>
<reference evidence="2" key="2">
    <citation type="submission" date="2022-06" db="UniProtKB">
        <authorList>
            <consortium name="EnsemblMetazoa"/>
        </authorList>
    </citation>
    <scope>IDENTIFICATION</scope>
</reference>
<keyword evidence="1" id="KW-0732">Signal</keyword>
<sequence length="91" mass="10373">MKRSSMQPFIFSVFLLLGKFHFAENIVCIPPSIPAKDMEDNECCKLPPEIFPHKTIYEEFCSVLYFGTMANGPDGPFCRLSSSQERSKSFI</sequence>
<dbReference type="EMBL" id="CMVM020000256">
    <property type="status" value="NOT_ANNOTATED_CDS"/>
    <property type="molecule type" value="Genomic_DNA"/>
</dbReference>
<proteinExistence type="predicted"/>
<keyword evidence="3" id="KW-1185">Reference proteome</keyword>
<feature type="chain" id="PRO_5047000539" evidence="1">
    <location>
        <begin position="24"/>
        <end position="91"/>
    </location>
</feature>
<reference evidence="3" key="1">
    <citation type="submission" date="2013-10" db="EMBL/GenBank/DDBJ databases">
        <title>Genome sequencing of Onchocerca volvulus.</title>
        <authorList>
            <person name="Cotton J."/>
            <person name="Tsai J."/>
            <person name="Stanley E."/>
            <person name="Tracey A."/>
            <person name="Holroyd N."/>
            <person name="Lustigman S."/>
            <person name="Berriman M."/>
        </authorList>
    </citation>
    <scope>NUCLEOTIDE SEQUENCE</scope>
</reference>